<dbReference type="PANTHER" id="PTHR30115">
    <property type="entry name" value="NITROGEN REGULATORY PROTEIN P-II"/>
    <property type="match status" value="1"/>
</dbReference>
<accession>A0A381RK35</accession>
<proteinExistence type="predicted"/>
<dbReference type="SMART" id="SM00938">
    <property type="entry name" value="P-II"/>
    <property type="match status" value="1"/>
</dbReference>
<dbReference type="GO" id="GO:0006808">
    <property type="term" value="P:regulation of nitrogen utilization"/>
    <property type="evidence" value="ECO:0007669"/>
    <property type="project" value="InterPro"/>
</dbReference>
<evidence type="ECO:0000313" key="1">
    <source>
        <dbReference type="EMBL" id="SUZ91299.1"/>
    </source>
</evidence>
<dbReference type="GO" id="GO:0005829">
    <property type="term" value="C:cytosol"/>
    <property type="evidence" value="ECO:0007669"/>
    <property type="project" value="TreeGrafter"/>
</dbReference>
<dbReference type="InterPro" id="IPR017918">
    <property type="entry name" value="N-reg_PII_CS"/>
</dbReference>
<dbReference type="PRINTS" id="PR00340">
    <property type="entry name" value="PIIGLNB"/>
</dbReference>
<sequence>MKMITAIIRNSKIDALNVALNEIGVHGMTTTYVNGYGKQKGATEVYRGAEMEIKFNPKIRVDIAVTDDKTDQTVGVIVDTAKTGNVGDGKIFITEISKVVRVRTGETNEQVL</sequence>
<dbReference type="SUPFAM" id="SSF54913">
    <property type="entry name" value="GlnB-like"/>
    <property type="match status" value="1"/>
</dbReference>
<dbReference type="AlphaFoldDB" id="A0A381RK35"/>
<dbReference type="InterPro" id="IPR015867">
    <property type="entry name" value="N-reg_PII/ATP_PRibTrfase_C"/>
</dbReference>
<dbReference type="GO" id="GO:0005524">
    <property type="term" value="F:ATP binding"/>
    <property type="evidence" value="ECO:0007669"/>
    <property type="project" value="TreeGrafter"/>
</dbReference>
<dbReference type="InterPro" id="IPR011322">
    <property type="entry name" value="N-reg_PII-like_a/b"/>
</dbReference>
<reference evidence="1" key="1">
    <citation type="submission" date="2018-05" db="EMBL/GenBank/DDBJ databases">
        <authorList>
            <person name="Lanie J.A."/>
            <person name="Ng W.-L."/>
            <person name="Kazmierczak K.M."/>
            <person name="Andrzejewski T.M."/>
            <person name="Davidsen T.M."/>
            <person name="Wayne K.J."/>
            <person name="Tettelin H."/>
            <person name="Glass J.I."/>
            <person name="Rusch D."/>
            <person name="Podicherti R."/>
            <person name="Tsui H.-C.T."/>
            <person name="Winkler M.E."/>
        </authorList>
    </citation>
    <scope>NUCLEOTIDE SEQUENCE</scope>
</reference>
<protein>
    <recommendedName>
        <fullName evidence="2">Nitrogen regulatory protein P-II</fullName>
    </recommendedName>
</protein>
<organism evidence="1">
    <name type="scientific">marine metagenome</name>
    <dbReference type="NCBI Taxonomy" id="408172"/>
    <lineage>
        <taxon>unclassified sequences</taxon>
        <taxon>metagenomes</taxon>
        <taxon>ecological metagenomes</taxon>
    </lineage>
</organism>
<dbReference type="Pfam" id="PF00543">
    <property type="entry name" value="P-II"/>
    <property type="match status" value="1"/>
</dbReference>
<dbReference type="Gene3D" id="3.30.70.120">
    <property type="match status" value="1"/>
</dbReference>
<dbReference type="PANTHER" id="PTHR30115:SF11">
    <property type="entry name" value="NITROGEN REGULATORY PROTEIN P-II HOMOLOG"/>
    <property type="match status" value="1"/>
</dbReference>
<dbReference type="InterPro" id="IPR002187">
    <property type="entry name" value="N-reg_PII"/>
</dbReference>
<gene>
    <name evidence="1" type="ORF">METZ01_LOCUS44153</name>
</gene>
<evidence type="ECO:0008006" key="2">
    <source>
        <dbReference type="Google" id="ProtNLM"/>
    </source>
</evidence>
<dbReference type="PROSITE" id="PS51343">
    <property type="entry name" value="PII_GLNB_DOM"/>
    <property type="match status" value="1"/>
</dbReference>
<name>A0A381RK35_9ZZZZ</name>
<dbReference type="EMBL" id="UINC01001964">
    <property type="protein sequence ID" value="SUZ91299.1"/>
    <property type="molecule type" value="Genomic_DNA"/>
</dbReference>
<dbReference type="GO" id="GO:0030234">
    <property type="term" value="F:enzyme regulator activity"/>
    <property type="evidence" value="ECO:0007669"/>
    <property type="project" value="InterPro"/>
</dbReference>
<dbReference type="PROSITE" id="PS00638">
    <property type="entry name" value="PII_GLNB_CTER"/>
    <property type="match status" value="1"/>
</dbReference>